<proteinExistence type="inferred from homology"/>
<gene>
    <name evidence="6" type="primary">LOC120258584</name>
</gene>
<dbReference type="Pfam" id="PF03514">
    <property type="entry name" value="GRAS"/>
    <property type="match status" value="1"/>
</dbReference>
<comment type="caution">
    <text evidence="3">Lacks conserved residue(s) required for the propagation of feature annotation.</text>
</comment>
<organism evidence="5 6">
    <name type="scientific">Dioscorea cayennensis subsp. rotundata</name>
    <name type="common">White Guinea yam</name>
    <name type="synonym">Dioscorea rotundata</name>
    <dbReference type="NCBI Taxonomy" id="55577"/>
    <lineage>
        <taxon>Eukaryota</taxon>
        <taxon>Viridiplantae</taxon>
        <taxon>Streptophyta</taxon>
        <taxon>Embryophyta</taxon>
        <taxon>Tracheophyta</taxon>
        <taxon>Spermatophyta</taxon>
        <taxon>Magnoliopsida</taxon>
        <taxon>Liliopsida</taxon>
        <taxon>Dioscoreales</taxon>
        <taxon>Dioscoreaceae</taxon>
        <taxon>Dioscorea</taxon>
    </lineage>
</organism>
<evidence type="ECO:0000256" key="1">
    <source>
        <dbReference type="ARBA" id="ARBA00023015"/>
    </source>
</evidence>
<keyword evidence="5" id="KW-1185">Reference proteome</keyword>
<feature type="region of interest" description="Disordered" evidence="4">
    <location>
        <begin position="140"/>
        <end position="164"/>
    </location>
</feature>
<evidence type="ECO:0000313" key="6">
    <source>
        <dbReference type="RefSeq" id="XP_039121978.1"/>
    </source>
</evidence>
<dbReference type="PANTHER" id="PTHR31636">
    <property type="entry name" value="OSJNBA0084A10.13 PROTEIN-RELATED"/>
    <property type="match status" value="1"/>
</dbReference>
<dbReference type="RefSeq" id="XP_039121978.1">
    <property type="nucleotide sequence ID" value="XM_039266044.1"/>
</dbReference>
<keyword evidence="1" id="KW-0805">Transcription regulation</keyword>
<comment type="similarity">
    <text evidence="3">Belongs to the GRAS family.</text>
</comment>
<sequence length="667" mass="73040">MLNPLRGSIVGNLRNCETGSSKQEQVVSPTASVSESNVIITDHDQVNQNAPVSALQGLKFDLDIDVEVQSPDNSIWESLFADQIDAGADFMISSPRRDLMVCSPKRDYMISSPKRMGLSSNYVNTNYGYVHGLQAQTSLGYSTQPSGTPLSHVAGNSKGKSQSPLHRVFSGSSPQYVHGESLALPAMDVLLDDFNRDSYTEYRSSGISCSPESLDMSLLECLSIPSSRFSTSTSEASPVGLQMTPEGDFFHLNHFGTHSLLVQVAAAKSEQLEPTYHGLLGPIFSDHEQEQDSGLHLVNLLLACADAVAKDDYMSARRYLHHLNRIVSPIGDSMQRVASCFTDALAARLAATLTAASASSTRSPSTSPKTPPFPSHSLDVLKIYQILYQACPYIKFAHFTANQAIFEAFEAEERVHVIDLDIHQGYQWPAFLQALAARPGGAPFLRITGVGPSLDRVRETGRHLAELAHSLRVPFEFHAVGERLEDLQPHMLHRRVGEALAVNSVCRLHSVAGSSIGGLVGMLRDQAPSIVTLVEKEASHNGPHFLGRFLEALHYYSAIFDSLDATFPSDSVARAKVEQYVFAPEIRNIVACEGAERLERHERLEKWRKVMEGKGFKGVPLSANAVTQSKILLGLYSCDGYRLTEDKGCLLLGWQDRAIIAASAWRC</sequence>
<dbReference type="InterPro" id="IPR005202">
    <property type="entry name" value="TF_GRAS"/>
</dbReference>
<keyword evidence="2" id="KW-0804">Transcription</keyword>
<feature type="short sequence motif" description="VHIID" evidence="3">
    <location>
        <begin position="415"/>
        <end position="419"/>
    </location>
</feature>
<dbReference type="AlphaFoldDB" id="A0AB40B4H0"/>
<feature type="region of interest" description="Leucine repeat II (LRII)" evidence="3">
    <location>
        <begin position="459"/>
        <end position="491"/>
    </location>
</feature>
<dbReference type="PROSITE" id="PS50985">
    <property type="entry name" value="GRAS"/>
    <property type="match status" value="1"/>
</dbReference>
<dbReference type="Proteomes" id="UP001515500">
    <property type="component" value="Chromosome 4"/>
</dbReference>
<feature type="region of interest" description="SAW" evidence="3">
    <location>
        <begin position="591"/>
        <end position="666"/>
    </location>
</feature>
<name>A0AB40B4H0_DIOCR</name>
<feature type="compositionally biased region" description="Polar residues" evidence="4">
    <location>
        <begin position="140"/>
        <end position="149"/>
    </location>
</feature>
<protein>
    <submittedName>
        <fullName evidence="6">GRAS family protein RAM1-like</fullName>
    </submittedName>
</protein>
<reference evidence="6" key="1">
    <citation type="submission" date="2025-08" db="UniProtKB">
        <authorList>
            <consortium name="RefSeq"/>
        </authorList>
    </citation>
    <scope>IDENTIFICATION</scope>
</reference>
<dbReference type="GeneID" id="120258584"/>
<accession>A0AB40B4H0</accession>
<feature type="region of interest" description="VHIID" evidence="3">
    <location>
        <begin position="384"/>
        <end position="449"/>
    </location>
</feature>
<evidence type="ECO:0000313" key="5">
    <source>
        <dbReference type="Proteomes" id="UP001515500"/>
    </source>
</evidence>
<evidence type="ECO:0000256" key="4">
    <source>
        <dbReference type="SAM" id="MobiDB-lite"/>
    </source>
</evidence>
<evidence type="ECO:0000256" key="2">
    <source>
        <dbReference type="ARBA" id="ARBA00023163"/>
    </source>
</evidence>
<evidence type="ECO:0000256" key="3">
    <source>
        <dbReference type="PROSITE-ProRule" id="PRU01191"/>
    </source>
</evidence>